<name>A0A1G8XX32_ANEMI</name>
<evidence type="ECO:0000259" key="1">
    <source>
        <dbReference type="Pfam" id="PF13569"/>
    </source>
</evidence>
<protein>
    <recommendedName>
        <fullName evidence="1">DUF4132 domain-containing protein</fullName>
    </recommendedName>
</protein>
<accession>A0A1G8XX32</accession>
<feature type="domain" description="DUF4132" evidence="1">
    <location>
        <begin position="898"/>
        <end position="1082"/>
    </location>
</feature>
<dbReference type="InterPro" id="IPR025406">
    <property type="entry name" value="DUF4132"/>
</dbReference>
<evidence type="ECO:0000313" key="2">
    <source>
        <dbReference type="EMBL" id="SDJ94330.1"/>
    </source>
</evidence>
<sequence>MDMLFKSKQSPLITAFATVCKRECKMDVEQYEQIIDYVAGEREVFPKLSKHRMYMYDFESTMKKMWKQGMEAEYFRALQVLYHMNDTQSRKMDVIFLYIDEYLTFNKLHGEEDILSKLYERTEKLKTVQDVLGEEAIRMYVEHFIKDAKAEVARSSGYPRSAKLTIEMVNLLLECKVISLLNPSYLEMMKADIHPFIYHLITENHAEVVTEVERMLEKLCTSLLPNGSSITYLELEKAFRKKNIEHVRKSVYPGIEQIGKEILPAKEYKLYVTLLCAGLLYKVNLNGSKENFLRHTDASDQKLLDALAVLYDVIPLDLIDTLLLSDIPQGEQIAYMEEVLAGILPATEPYLLLLSLLALFREDEMLWDTAEQSITENPEKAERVLCIVANPMIKGYIYQTMRKQGIDMSHHAANLDAFFVPAMFTKSKHAITFYRYITGGISLEEALGQKVLNSKLHDAILLLSFFEAQHEFCRRLFILFSHYEETDYNYVRLLSHFCNSFADKLTLLMEAYMDDPEVNTEQFLFNIFDFRSYYWSKFTDDHYKKIIMSNKESVLSIYGKLPVEERILVLETLFEQKNQLESTLLYQVLRLGLHDTAKKANAIAIAEFMETKDKELYIHVYKTEKKAKVKELALDALRNIDGYKDIYRELLANEKNKKFIELLQQFIEAEDLSLANAHANIAKMIDKRKLTRLKWLAIEQLPNLIEQSGQPFSQEIKEYILTHSVDFAMEPSPKVIEIREYATPQSLGEFAIGILQAWLDSGAPAKEKWVLPLCAVFGDRRIVDILAKQIKEWAEQGRGAIASEAVKALAFMSDTTALRTIDQLKHTIKNRQVKKAAADALLMAARHLNITPEELEDRLIPNLGFDETGIRRFNYGQRTFTVKVNNELEIVITNDENGKILKNLPKPTQTDDTELAEQAREEMKLLKKELKNAVKIQGMRLENALSTNRLWSTAAWKSLFVNNVLMRSFAIGLIWGVYEEDQLQDTFRYMEDGTFNTSDEEEYEWREDVRIGLVHPLELTPEVLEAWRTQLEDYEITQPFIQLERPLFLPTEEEYETKVVTRFTEHEYAPGTFANRMEKLGWYKGVPQDAGFYTEFYKEYGSIIVELLFSGTSISYYEGMEDIHLEELAFYRNRFDRYHYYRKESRLDIATIPARVFSETLYDIMRATEK</sequence>
<reference evidence="2 3" key="1">
    <citation type="submission" date="2016-10" db="EMBL/GenBank/DDBJ databases">
        <authorList>
            <person name="de Groot N.N."/>
        </authorList>
    </citation>
    <scope>NUCLEOTIDE SEQUENCE [LARGE SCALE GENOMIC DNA]</scope>
    <source>
        <strain evidence="2 3">DSM 2895</strain>
    </source>
</reference>
<proteinExistence type="predicted"/>
<evidence type="ECO:0000313" key="3">
    <source>
        <dbReference type="Proteomes" id="UP000182836"/>
    </source>
</evidence>
<gene>
    <name evidence="2" type="ORF">SAMN04487909_13334</name>
</gene>
<dbReference type="Pfam" id="PF13569">
    <property type="entry name" value="DUF4132"/>
    <property type="match status" value="1"/>
</dbReference>
<organism evidence="2 3">
    <name type="scientific">Aneurinibacillus migulanus</name>
    <name type="common">Bacillus migulanus</name>
    <dbReference type="NCBI Taxonomy" id="47500"/>
    <lineage>
        <taxon>Bacteria</taxon>
        <taxon>Bacillati</taxon>
        <taxon>Bacillota</taxon>
        <taxon>Bacilli</taxon>
        <taxon>Bacillales</taxon>
        <taxon>Paenibacillaceae</taxon>
        <taxon>Aneurinibacillus group</taxon>
        <taxon>Aneurinibacillus</taxon>
    </lineage>
</organism>
<dbReference type="EMBL" id="FNED01000033">
    <property type="protein sequence ID" value="SDJ94330.1"/>
    <property type="molecule type" value="Genomic_DNA"/>
</dbReference>
<dbReference type="AlphaFoldDB" id="A0A1G8XX32"/>
<dbReference type="Proteomes" id="UP000182836">
    <property type="component" value="Unassembled WGS sequence"/>
</dbReference>